<proteinExistence type="predicted"/>
<dbReference type="AlphaFoldDB" id="A0A1Q8RBT6"/>
<dbReference type="Proteomes" id="UP000186583">
    <property type="component" value="Unassembled WGS sequence"/>
</dbReference>
<reference evidence="1 2" key="1">
    <citation type="submission" date="2016-11" db="EMBL/GenBank/DDBJ databases">
        <title>Draft Genome Assembly of Colletotrichum chlorophyti a pathogen of herbaceous plants.</title>
        <authorList>
            <person name="Gan P."/>
            <person name="Narusaka M."/>
            <person name="Tsushima A."/>
            <person name="Narusaka Y."/>
            <person name="Takano Y."/>
            <person name="Shirasu K."/>
        </authorList>
    </citation>
    <scope>NUCLEOTIDE SEQUENCE [LARGE SCALE GENOMIC DNA]</scope>
    <source>
        <strain evidence="1 2">NTL11</strain>
    </source>
</reference>
<organism evidence="1 2">
    <name type="scientific">Colletotrichum chlorophyti</name>
    <dbReference type="NCBI Taxonomy" id="708187"/>
    <lineage>
        <taxon>Eukaryota</taxon>
        <taxon>Fungi</taxon>
        <taxon>Dikarya</taxon>
        <taxon>Ascomycota</taxon>
        <taxon>Pezizomycotina</taxon>
        <taxon>Sordariomycetes</taxon>
        <taxon>Hypocreomycetidae</taxon>
        <taxon>Glomerellales</taxon>
        <taxon>Glomerellaceae</taxon>
        <taxon>Colletotrichum</taxon>
    </lineage>
</organism>
<sequence>MRWIPQRLGISKLAQEVLQNLEDVHVGAMDSDELGRMMRLSAEKRKAISDAIRKCASMMEKQPVEMKSCIVIIGMCTEIMDISNRPPPLSGFPFKKLPRELRARILGMIIDRESTGPGQFIQPRPINPCRCTNYPGTGVMNYTSKEQRLLFATLGSGLGTEFFEVMYRKKTWFFGCCCELLDQLVQNKRLFQHLCQAHVHWCGPKAAQAFRKLATCPNFQDLTIKISKATMFMLNERESHLSQFFPMNKNRRLTDILGADELLKLRGLSNVNVEHATNSQREKLTEVDRQSLWSLLLATVMQPKNHNV</sequence>
<accession>A0A1Q8RBT6</accession>
<protein>
    <submittedName>
        <fullName evidence="1">Uncharacterized protein</fullName>
    </submittedName>
</protein>
<keyword evidence="2" id="KW-1185">Reference proteome</keyword>
<evidence type="ECO:0000313" key="2">
    <source>
        <dbReference type="Proteomes" id="UP000186583"/>
    </source>
</evidence>
<dbReference type="OrthoDB" id="4761172at2759"/>
<name>A0A1Q8RBT6_9PEZI</name>
<gene>
    <name evidence="1" type="ORF">CCHL11_05498</name>
</gene>
<dbReference type="EMBL" id="MPGH01000243">
    <property type="protein sequence ID" value="OLN81644.1"/>
    <property type="molecule type" value="Genomic_DNA"/>
</dbReference>
<comment type="caution">
    <text evidence="1">The sequence shown here is derived from an EMBL/GenBank/DDBJ whole genome shotgun (WGS) entry which is preliminary data.</text>
</comment>
<evidence type="ECO:0000313" key="1">
    <source>
        <dbReference type="EMBL" id="OLN81644.1"/>
    </source>
</evidence>